<dbReference type="InterPro" id="IPR001865">
    <property type="entry name" value="Ribosomal_uS2"/>
</dbReference>
<evidence type="ECO:0000313" key="7">
    <source>
        <dbReference type="Proteomes" id="UP001362899"/>
    </source>
</evidence>
<comment type="caution">
    <text evidence="6">The sequence shown here is derived from an EMBL/GenBank/DDBJ whole genome shotgun (WGS) entry which is preliminary data.</text>
</comment>
<keyword evidence="2 4" id="KW-0689">Ribosomal protein</keyword>
<dbReference type="GO" id="GO:0006412">
    <property type="term" value="P:translation"/>
    <property type="evidence" value="ECO:0007669"/>
    <property type="project" value="InterPro"/>
</dbReference>
<dbReference type="GO" id="GO:0005763">
    <property type="term" value="C:mitochondrial small ribosomal subunit"/>
    <property type="evidence" value="ECO:0007669"/>
    <property type="project" value="TreeGrafter"/>
</dbReference>
<dbReference type="PROSITE" id="PS00963">
    <property type="entry name" value="RIBOSOMAL_S2_2"/>
    <property type="match status" value="1"/>
</dbReference>
<dbReference type="InterPro" id="IPR023591">
    <property type="entry name" value="Ribosomal_uS2_flav_dom_sf"/>
</dbReference>
<feature type="region of interest" description="Disordered" evidence="5">
    <location>
        <begin position="385"/>
        <end position="415"/>
    </location>
</feature>
<organism evidence="6 7">
    <name type="scientific">Starmerella bacillaris</name>
    <name type="common">Yeast</name>
    <name type="synonym">Candida zemplinina</name>
    <dbReference type="NCBI Taxonomy" id="1247836"/>
    <lineage>
        <taxon>Eukaryota</taxon>
        <taxon>Fungi</taxon>
        <taxon>Dikarya</taxon>
        <taxon>Ascomycota</taxon>
        <taxon>Saccharomycotina</taxon>
        <taxon>Dipodascomycetes</taxon>
        <taxon>Dipodascales</taxon>
        <taxon>Trichomonascaceae</taxon>
        <taxon>Starmerella</taxon>
    </lineage>
</organism>
<dbReference type="CDD" id="cd01425">
    <property type="entry name" value="RPS2"/>
    <property type="match status" value="1"/>
</dbReference>
<accession>A0AAV5RIQ1</accession>
<evidence type="ECO:0000256" key="5">
    <source>
        <dbReference type="SAM" id="MobiDB-lite"/>
    </source>
</evidence>
<gene>
    <name evidence="6" type="ORF">DASB73_024090</name>
</gene>
<proteinExistence type="inferred from homology"/>
<evidence type="ECO:0000256" key="3">
    <source>
        <dbReference type="ARBA" id="ARBA00023274"/>
    </source>
</evidence>
<dbReference type="PANTHER" id="PTHR12534">
    <property type="entry name" value="30S RIBOSOMAL PROTEIN S2 PROKARYOTIC AND ORGANELLAR"/>
    <property type="match status" value="1"/>
</dbReference>
<dbReference type="PROSITE" id="PS00962">
    <property type="entry name" value="RIBOSOMAL_S2_1"/>
    <property type="match status" value="1"/>
</dbReference>
<dbReference type="SUPFAM" id="SSF52313">
    <property type="entry name" value="Ribosomal protein S2"/>
    <property type="match status" value="1"/>
</dbReference>
<keyword evidence="3 4" id="KW-0687">Ribonucleoprotein</keyword>
<dbReference type="Proteomes" id="UP001362899">
    <property type="component" value="Unassembled WGS sequence"/>
</dbReference>
<dbReference type="Gene3D" id="3.40.50.10490">
    <property type="entry name" value="Glucose-6-phosphate isomerase like protein, domain 1"/>
    <property type="match status" value="1"/>
</dbReference>
<dbReference type="InterPro" id="IPR005706">
    <property type="entry name" value="Ribosomal_uS2_bac/mit/plastid"/>
</dbReference>
<evidence type="ECO:0000256" key="1">
    <source>
        <dbReference type="ARBA" id="ARBA00006242"/>
    </source>
</evidence>
<evidence type="ECO:0000313" key="6">
    <source>
        <dbReference type="EMBL" id="GMM51451.1"/>
    </source>
</evidence>
<reference evidence="6 7" key="1">
    <citation type="journal article" date="2023" name="Elife">
        <title>Identification of key yeast species and microbe-microbe interactions impacting larval growth of Drosophila in the wild.</title>
        <authorList>
            <person name="Mure A."/>
            <person name="Sugiura Y."/>
            <person name="Maeda R."/>
            <person name="Honda K."/>
            <person name="Sakurai N."/>
            <person name="Takahashi Y."/>
            <person name="Watada M."/>
            <person name="Katoh T."/>
            <person name="Gotoh A."/>
            <person name="Gotoh Y."/>
            <person name="Taniguchi I."/>
            <person name="Nakamura K."/>
            <person name="Hayashi T."/>
            <person name="Katayama T."/>
            <person name="Uemura T."/>
            <person name="Hattori Y."/>
        </authorList>
    </citation>
    <scope>NUCLEOTIDE SEQUENCE [LARGE SCALE GENOMIC DNA]</scope>
    <source>
        <strain evidence="6 7">SB-73</strain>
    </source>
</reference>
<dbReference type="EMBL" id="BTGC01000005">
    <property type="protein sequence ID" value="GMM51451.1"/>
    <property type="molecule type" value="Genomic_DNA"/>
</dbReference>
<protein>
    <submittedName>
        <fullName evidence="6">Mitochondrial 37S ribosomal protein</fullName>
    </submittedName>
</protein>
<dbReference type="NCBIfam" id="TIGR01011">
    <property type="entry name" value="rpsB_bact"/>
    <property type="match status" value="1"/>
</dbReference>
<keyword evidence="7" id="KW-1185">Reference proteome</keyword>
<dbReference type="AlphaFoldDB" id="A0AAV5RIQ1"/>
<dbReference type="PRINTS" id="PR00395">
    <property type="entry name" value="RIBOSOMALS2"/>
</dbReference>
<dbReference type="InterPro" id="IPR018130">
    <property type="entry name" value="Ribosomal_uS2_CS"/>
</dbReference>
<comment type="similarity">
    <text evidence="1 4">Belongs to the universal ribosomal protein uS2 family.</text>
</comment>
<dbReference type="GO" id="GO:0003735">
    <property type="term" value="F:structural constituent of ribosome"/>
    <property type="evidence" value="ECO:0007669"/>
    <property type="project" value="InterPro"/>
</dbReference>
<evidence type="ECO:0000256" key="2">
    <source>
        <dbReference type="ARBA" id="ARBA00022980"/>
    </source>
</evidence>
<dbReference type="PANTHER" id="PTHR12534:SF0">
    <property type="entry name" value="SMALL RIBOSOMAL SUBUNIT PROTEIN US2M"/>
    <property type="match status" value="1"/>
</dbReference>
<dbReference type="HAMAP" id="MF_00291_B">
    <property type="entry name" value="Ribosomal_uS2_B"/>
    <property type="match status" value="1"/>
</dbReference>
<evidence type="ECO:0000256" key="4">
    <source>
        <dbReference type="RuleBase" id="RU003631"/>
    </source>
</evidence>
<sequence length="415" mass="46400">MLRQSLKLGIKAQIGAKLRQYSSTDSPGVERSIQQLLEATKSMSFLHPPVAEGLSPELRDKLNKELRELFHDFIAGVDIESQQAKEFVERIGSADNGVIGDISQAIERLRKVSSISISEGSEPYAIPEMYMRQAFHTKNIADMGANISDDVYKPSFEAAHPKSVYETGISELIAAGAHLGHATSRLRPNCMPYIYGVREGIHIIDLQQTLASLRRVSKVVRELSANAGIILFVGTRKGQEGTVERAAKRAKGYYVYKRWVPGTFTNFQIISEQKRNVDRLELNMADEPSDRQLSPSLFGTIIKPDLVVVLNPVENRALLSECIKMRIPTTGIIDTDSEPSLLTYPIPGNDDSIRFNDLVLGVLSRQAELGNNNRLSNYQKHVEQVLKEEEEAEHKKRNPDDGFISENERKLAESQ</sequence>
<dbReference type="Pfam" id="PF00318">
    <property type="entry name" value="Ribosomal_S2"/>
    <property type="match status" value="1"/>
</dbReference>
<name>A0AAV5RIQ1_STABA</name>